<dbReference type="PANTHER" id="PTHR45947">
    <property type="entry name" value="SULFOQUINOVOSYL TRANSFERASE SQD2"/>
    <property type="match status" value="1"/>
</dbReference>
<gene>
    <name evidence="3" type="ORF">E6G99_11390</name>
</gene>
<dbReference type="Pfam" id="PF00534">
    <property type="entry name" value="Glycos_transf_1"/>
    <property type="match status" value="1"/>
</dbReference>
<feature type="domain" description="Glycosyltransferase subfamily 4-like N-terminal" evidence="2">
    <location>
        <begin position="36"/>
        <end position="196"/>
    </location>
</feature>
<dbReference type="SUPFAM" id="SSF53756">
    <property type="entry name" value="UDP-Glycosyltransferase/glycogen phosphorylase"/>
    <property type="match status" value="1"/>
</dbReference>
<dbReference type="Proteomes" id="UP000318661">
    <property type="component" value="Unassembled WGS sequence"/>
</dbReference>
<evidence type="ECO:0000259" key="2">
    <source>
        <dbReference type="Pfam" id="PF13439"/>
    </source>
</evidence>
<dbReference type="InterPro" id="IPR001296">
    <property type="entry name" value="Glyco_trans_1"/>
</dbReference>
<dbReference type="GO" id="GO:0016757">
    <property type="term" value="F:glycosyltransferase activity"/>
    <property type="evidence" value="ECO:0007669"/>
    <property type="project" value="InterPro"/>
</dbReference>
<evidence type="ECO:0000313" key="4">
    <source>
        <dbReference type="Proteomes" id="UP000318661"/>
    </source>
</evidence>
<evidence type="ECO:0000259" key="1">
    <source>
        <dbReference type="Pfam" id="PF00534"/>
    </source>
</evidence>
<sequence>MTVASAQAGAPRPGVMWGGSGLRIAMFSESYLPRISGVVHSLTAFASSLRAEGHRVFIVAPRVRGYLDADPDVLRVPSVPTPYYDFPLGLGYTPAVWRTLMASQLDVVHAHAPFTMGSAGAHLARRRGLPLVFTHHTLYDEFVHYAPGPKWLLRLLTRWYVRRYADRCDCVIAPSATLVARLRAQGVRNRIEVLPTAGVELELFASLDPSWVRTEFGLPAGRPLLVTASRLGKEKTVDRVLHAFAQVLQRRDAVLLVVGGGPEEAALRRLSGELHLGPRIVFAGLQPHRRTLECIAAGDLFLYGSGSETQGLVIVEAMAAGVPVVAVNAGGVGDAVRDGLTGFLVPPSAAALAEKVIDLLDDAALRRTMAAHAKEVAAEFALPALTRRLVEIYRSLLPVRRR</sequence>
<keyword evidence="3" id="KW-0808">Transferase</keyword>
<dbReference type="EMBL" id="VBAJ01000281">
    <property type="protein sequence ID" value="TMJ03610.1"/>
    <property type="molecule type" value="Genomic_DNA"/>
</dbReference>
<evidence type="ECO:0000313" key="3">
    <source>
        <dbReference type="EMBL" id="TMJ03610.1"/>
    </source>
</evidence>
<dbReference type="InterPro" id="IPR028098">
    <property type="entry name" value="Glyco_trans_4-like_N"/>
</dbReference>
<dbReference type="Gene3D" id="3.40.50.2000">
    <property type="entry name" value="Glycogen Phosphorylase B"/>
    <property type="match status" value="2"/>
</dbReference>
<protein>
    <submittedName>
        <fullName evidence="3">Glycosyltransferase family 4 protein</fullName>
    </submittedName>
</protein>
<dbReference type="Pfam" id="PF13439">
    <property type="entry name" value="Glyco_transf_4"/>
    <property type="match status" value="1"/>
</dbReference>
<reference evidence="3 4" key="1">
    <citation type="journal article" date="2019" name="Nat. Microbiol.">
        <title>Mediterranean grassland soil C-N compound turnover is dependent on rainfall and depth, and is mediated by genomically divergent microorganisms.</title>
        <authorList>
            <person name="Diamond S."/>
            <person name="Andeer P.F."/>
            <person name="Li Z."/>
            <person name="Crits-Christoph A."/>
            <person name="Burstein D."/>
            <person name="Anantharaman K."/>
            <person name="Lane K.R."/>
            <person name="Thomas B.C."/>
            <person name="Pan C."/>
            <person name="Northen T.R."/>
            <person name="Banfield J.F."/>
        </authorList>
    </citation>
    <scope>NUCLEOTIDE SEQUENCE [LARGE SCALE GENOMIC DNA]</scope>
    <source>
        <strain evidence="3">NP_2</strain>
    </source>
</reference>
<organism evidence="3 4">
    <name type="scientific">Candidatus Segetimicrobium genomatis</name>
    <dbReference type="NCBI Taxonomy" id="2569760"/>
    <lineage>
        <taxon>Bacteria</taxon>
        <taxon>Bacillati</taxon>
        <taxon>Candidatus Sysuimicrobiota</taxon>
        <taxon>Candidatus Sysuimicrobiia</taxon>
        <taxon>Candidatus Sysuimicrobiales</taxon>
        <taxon>Candidatus Segetimicrobiaceae</taxon>
        <taxon>Candidatus Segetimicrobium</taxon>
    </lineage>
</organism>
<proteinExistence type="predicted"/>
<name>A0A537L6K0_9BACT</name>
<comment type="caution">
    <text evidence="3">The sequence shown here is derived from an EMBL/GenBank/DDBJ whole genome shotgun (WGS) entry which is preliminary data.</text>
</comment>
<dbReference type="AlphaFoldDB" id="A0A537L6K0"/>
<dbReference type="PANTHER" id="PTHR45947:SF3">
    <property type="entry name" value="SULFOQUINOVOSYL TRANSFERASE SQD2"/>
    <property type="match status" value="1"/>
</dbReference>
<feature type="domain" description="Glycosyl transferase family 1" evidence="1">
    <location>
        <begin position="215"/>
        <end position="375"/>
    </location>
</feature>
<dbReference type="InterPro" id="IPR050194">
    <property type="entry name" value="Glycosyltransferase_grp1"/>
</dbReference>
<accession>A0A537L6K0</accession>